<dbReference type="Proteomes" id="UP001152803">
    <property type="component" value="Unassembled WGS sequence"/>
</dbReference>
<dbReference type="AlphaFoldDB" id="A0A9Q1CXS8"/>
<keyword evidence="4" id="KW-1133">Transmembrane helix</keyword>
<dbReference type="EMBL" id="JAFJMO010000017">
    <property type="protein sequence ID" value="KAJ8252000.1"/>
    <property type="molecule type" value="Genomic_DNA"/>
</dbReference>
<dbReference type="EC" id="3.1.1.-" evidence="3"/>
<sequence length="594" mass="66622">MDEDVYEVREQNEYRYLVQEEDAEVQYCRRTYVSPFLLLSRRCLFLIGCGVLSLLVLAGYLAYVAQTPLHGLARVHTDCGELQGLKKGQAYAFKGIPYAEPPVGERRWRPPADLQGPLCWKGLYDATRPRHACAQVQPLEQTGQVMGEEDCLHLNVWTPTLEAEARLPVMVWVHGGYLHMLSGLEKGYSPTEELAAQTGLVYVSFNYRLNAFGFLALELLRQGSPSNTSGNYGFMDQISALRWVQRNIHVFGGDPGRVTIFGQSSGGTSVWTLMTSPLAKGLFHRAIDMSGSYIYSGSLESAEKDNLIFLNMSGCQDLACLHKLSKTQILQAIPWKEYPSWAGGDLTDLPTKGGFVGPVAVVDGHVLLDTPFNTWESGSGYSDVPFVVGTTEQEADFSPIYENISTWIWDDYRWFVTEKLSPFDASLPKEALELYPTSDWCPTNDRCPERQYTTMVSDLRVTCPNNDLASRAARALRSPVYRYVVTHTPSKEANTSPLIPFSARFSFHGLDILAFFRGLRGELGQMSPADQSFQDIITTNFVDFAKTGKMPDTWPQYPSHMALLSSNFTVIQNYSSARCILWEEKGFFPYAWAN</sequence>
<keyword evidence="2 3" id="KW-0378">Hydrolase</keyword>
<comment type="similarity">
    <text evidence="1 3">Belongs to the type-B carboxylesterase/lipase family.</text>
</comment>
<dbReference type="InterPro" id="IPR002018">
    <property type="entry name" value="CarbesteraseB"/>
</dbReference>
<keyword evidence="4" id="KW-0812">Transmembrane</keyword>
<dbReference type="PANTHER" id="PTHR11559">
    <property type="entry name" value="CARBOXYLESTERASE"/>
    <property type="match status" value="1"/>
</dbReference>
<dbReference type="GO" id="GO:0016787">
    <property type="term" value="F:hydrolase activity"/>
    <property type="evidence" value="ECO:0007669"/>
    <property type="project" value="UniProtKB-KW"/>
</dbReference>
<dbReference type="PROSITE" id="PS00122">
    <property type="entry name" value="CARBOXYLESTERASE_B_1"/>
    <property type="match status" value="1"/>
</dbReference>
<dbReference type="Pfam" id="PF00135">
    <property type="entry name" value="COesterase"/>
    <property type="match status" value="1"/>
</dbReference>
<evidence type="ECO:0000256" key="4">
    <source>
        <dbReference type="SAM" id="Phobius"/>
    </source>
</evidence>
<dbReference type="OrthoDB" id="3200163at2759"/>
<feature type="domain" description="Carboxylesterase type B" evidence="5">
    <location>
        <begin position="74"/>
        <end position="581"/>
    </location>
</feature>
<dbReference type="SUPFAM" id="SSF53474">
    <property type="entry name" value="alpha/beta-Hydrolases"/>
    <property type="match status" value="1"/>
</dbReference>
<dbReference type="Gene3D" id="3.40.50.1820">
    <property type="entry name" value="alpha/beta hydrolase"/>
    <property type="match status" value="1"/>
</dbReference>
<evidence type="ECO:0000313" key="6">
    <source>
        <dbReference type="EMBL" id="KAJ8252000.1"/>
    </source>
</evidence>
<evidence type="ECO:0000256" key="3">
    <source>
        <dbReference type="RuleBase" id="RU361235"/>
    </source>
</evidence>
<evidence type="ECO:0000313" key="7">
    <source>
        <dbReference type="Proteomes" id="UP001152803"/>
    </source>
</evidence>
<comment type="caution">
    <text evidence="6">The sequence shown here is derived from an EMBL/GenBank/DDBJ whole genome shotgun (WGS) entry which is preliminary data.</text>
</comment>
<evidence type="ECO:0000256" key="1">
    <source>
        <dbReference type="ARBA" id="ARBA00005964"/>
    </source>
</evidence>
<dbReference type="InterPro" id="IPR029058">
    <property type="entry name" value="AB_hydrolase_fold"/>
</dbReference>
<reference evidence="6" key="1">
    <citation type="journal article" date="2023" name="Science">
        <title>Genome structures resolve the early diversification of teleost fishes.</title>
        <authorList>
            <person name="Parey E."/>
            <person name="Louis A."/>
            <person name="Montfort J."/>
            <person name="Bouchez O."/>
            <person name="Roques C."/>
            <person name="Iampietro C."/>
            <person name="Lluch J."/>
            <person name="Castinel A."/>
            <person name="Donnadieu C."/>
            <person name="Desvignes T."/>
            <person name="Floi Bucao C."/>
            <person name="Jouanno E."/>
            <person name="Wen M."/>
            <person name="Mejri S."/>
            <person name="Dirks R."/>
            <person name="Jansen H."/>
            <person name="Henkel C."/>
            <person name="Chen W.J."/>
            <person name="Zahm M."/>
            <person name="Cabau C."/>
            <person name="Klopp C."/>
            <person name="Thompson A.W."/>
            <person name="Robinson-Rechavi M."/>
            <person name="Braasch I."/>
            <person name="Lecointre G."/>
            <person name="Bobe J."/>
            <person name="Postlethwait J.H."/>
            <person name="Berthelot C."/>
            <person name="Roest Crollius H."/>
            <person name="Guiguen Y."/>
        </authorList>
    </citation>
    <scope>NUCLEOTIDE SEQUENCE</scope>
    <source>
        <strain evidence="6">Concon-B</strain>
    </source>
</reference>
<organism evidence="6 7">
    <name type="scientific">Conger conger</name>
    <name type="common">Conger eel</name>
    <name type="synonym">Muraena conger</name>
    <dbReference type="NCBI Taxonomy" id="82655"/>
    <lineage>
        <taxon>Eukaryota</taxon>
        <taxon>Metazoa</taxon>
        <taxon>Chordata</taxon>
        <taxon>Craniata</taxon>
        <taxon>Vertebrata</taxon>
        <taxon>Euteleostomi</taxon>
        <taxon>Actinopterygii</taxon>
        <taxon>Neopterygii</taxon>
        <taxon>Teleostei</taxon>
        <taxon>Anguilliformes</taxon>
        <taxon>Congridae</taxon>
        <taxon>Conger</taxon>
    </lineage>
</organism>
<feature type="transmembrane region" description="Helical" evidence="4">
    <location>
        <begin position="43"/>
        <end position="63"/>
    </location>
</feature>
<dbReference type="InterPro" id="IPR019826">
    <property type="entry name" value="Carboxylesterase_B_AS"/>
</dbReference>
<keyword evidence="7" id="KW-1185">Reference proteome</keyword>
<name>A0A9Q1CXS8_CONCO</name>
<proteinExistence type="inferred from homology"/>
<accession>A0A9Q1CXS8</accession>
<protein>
    <recommendedName>
        <fullName evidence="3">Carboxylic ester hydrolase</fullName>
        <ecNumber evidence="3">3.1.1.-</ecNumber>
    </recommendedName>
</protein>
<gene>
    <name evidence="6" type="ORF">COCON_G00213120</name>
</gene>
<evidence type="ECO:0000256" key="2">
    <source>
        <dbReference type="ARBA" id="ARBA00022801"/>
    </source>
</evidence>
<dbReference type="InterPro" id="IPR050309">
    <property type="entry name" value="Type-B_Carboxylest/Lipase"/>
</dbReference>
<keyword evidence="4" id="KW-0472">Membrane</keyword>
<evidence type="ECO:0000259" key="5">
    <source>
        <dbReference type="Pfam" id="PF00135"/>
    </source>
</evidence>